<reference evidence="1" key="2">
    <citation type="journal article" date="2015" name="Fish Shellfish Immunol.">
        <title>Early steps in the European eel (Anguilla anguilla)-Vibrio vulnificus interaction in the gills: Role of the RtxA13 toxin.</title>
        <authorList>
            <person name="Callol A."/>
            <person name="Pajuelo D."/>
            <person name="Ebbesson L."/>
            <person name="Teles M."/>
            <person name="MacKenzie S."/>
            <person name="Amaro C."/>
        </authorList>
    </citation>
    <scope>NUCLEOTIDE SEQUENCE</scope>
</reference>
<sequence length="10" mass="1123">MINLLNTAPH</sequence>
<organism evidence="1">
    <name type="scientific">Anguilla anguilla</name>
    <name type="common">European freshwater eel</name>
    <name type="synonym">Muraena anguilla</name>
    <dbReference type="NCBI Taxonomy" id="7936"/>
    <lineage>
        <taxon>Eukaryota</taxon>
        <taxon>Metazoa</taxon>
        <taxon>Chordata</taxon>
        <taxon>Craniata</taxon>
        <taxon>Vertebrata</taxon>
        <taxon>Euteleostomi</taxon>
        <taxon>Actinopterygii</taxon>
        <taxon>Neopterygii</taxon>
        <taxon>Teleostei</taxon>
        <taxon>Anguilliformes</taxon>
        <taxon>Anguillidae</taxon>
        <taxon>Anguilla</taxon>
    </lineage>
</organism>
<accession>A0A0E9QHU1</accession>
<dbReference type="EMBL" id="GBXM01092136">
    <property type="protein sequence ID" value="JAH16441.1"/>
    <property type="molecule type" value="Transcribed_RNA"/>
</dbReference>
<proteinExistence type="predicted"/>
<name>A0A0E9QHU1_ANGAN</name>
<protein>
    <submittedName>
        <fullName evidence="1">Uncharacterized protein</fullName>
    </submittedName>
</protein>
<reference evidence="1" key="1">
    <citation type="submission" date="2014-11" db="EMBL/GenBank/DDBJ databases">
        <authorList>
            <person name="Amaro Gonzalez C."/>
        </authorList>
    </citation>
    <scope>NUCLEOTIDE SEQUENCE</scope>
</reference>
<evidence type="ECO:0000313" key="1">
    <source>
        <dbReference type="EMBL" id="JAH16441.1"/>
    </source>
</evidence>